<name>A0A9N8V8E8_9GLOM</name>
<dbReference type="Proteomes" id="UP000789508">
    <property type="component" value="Unassembled WGS sequence"/>
</dbReference>
<feature type="compositionally biased region" description="Basic and acidic residues" evidence="1">
    <location>
        <begin position="1"/>
        <end position="17"/>
    </location>
</feature>
<dbReference type="AlphaFoldDB" id="A0A9N8V8E8"/>
<comment type="caution">
    <text evidence="2">The sequence shown here is derived from an EMBL/GenBank/DDBJ whole genome shotgun (WGS) entry which is preliminary data.</text>
</comment>
<evidence type="ECO:0000313" key="2">
    <source>
        <dbReference type="EMBL" id="CAG8438382.1"/>
    </source>
</evidence>
<protein>
    <submittedName>
        <fullName evidence="2">14009_t:CDS:1</fullName>
    </submittedName>
</protein>
<proteinExistence type="predicted"/>
<evidence type="ECO:0000256" key="1">
    <source>
        <dbReference type="SAM" id="MobiDB-lite"/>
    </source>
</evidence>
<dbReference type="OrthoDB" id="2400707at2759"/>
<accession>A0A9N8V8E8</accession>
<organism evidence="2 3">
    <name type="scientific">Ambispora leptoticha</name>
    <dbReference type="NCBI Taxonomy" id="144679"/>
    <lineage>
        <taxon>Eukaryota</taxon>
        <taxon>Fungi</taxon>
        <taxon>Fungi incertae sedis</taxon>
        <taxon>Mucoromycota</taxon>
        <taxon>Glomeromycotina</taxon>
        <taxon>Glomeromycetes</taxon>
        <taxon>Archaeosporales</taxon>
        <taxon>Ambisporaceae</taxon>
        <taxon>Ambispora</taxon>
    </lineage>
</organism>
<dbReference type="EMBL" id="CAJVPS010000004">
    <property type="protein sequence ID" value="CAG8438382.1"/>
    <property type="molecule type" value="Genomic_DNA"/>
</dbReference>
<reference evidence="2" key="1">
    <citation type="submission" date="2021-06" db="EMBL/GenBank/DDBJ databases">
        <authorList>
            <person name="Kallberg Y."/>
            <person name="Tangrot J."/>
            <person name="Rosling A."/>
        </authorList>
    </citation>
    <scope>NUCLEOTIDE SEQUENCE</scope>
    <source>
        <strain evidence="2">FL130A</strain>
    </source>
</reference>
<feature type="region of interest" description="Disordered" evidence="1">
    <location>
        <begin position="1"/>
        <end position="22"/>
    </location>
</feature>
<evidence type="ECO:0000313" key="3">
    <source>
        <dbReference type="Proteomes" id="UP000789508"/>
    </source>
</evidence>
<keyword evidence="3" id="KW-1185">Reference proteome</keyword>
<sequence>MNRMRTETEWRRQESVRSHKSKYSNETETLWIEFIILFNERRKREGHSPIKMYNVLSEEIELI</sequence>
<gene>
    <name evidence="2" type="ORF">ALEPTO_LOCUS89</name>
</gene>